<sequence>MKTNRFSKLNFAKQTISRLDSTVVLGGATQSNQQRTGCQTNCTAWNPKGQ</sequence>
<gene>
    <name evidence="1" type="ORF">IMCC3317_41890</name>
</gene>
<dbReference type="AlphaFoldDB" id="A0A7L4ZQN2"/>
<evidence type="ECO:0000313" key="2">
    <source>
        <dbReference type="Proteomes" id="UP000464657"/>
    </source>
</evidence>
<dbReference type="Proteomes" id="UP000464657">
    <property type="component" value="Chromosome"/>
</dbReference>
<dbReference type="OrthoDB" id="1454702at2"/>
<accession>A0A7L4ZQN2</accession>
<dbReference type="KEGG" id="kan:IMCC3317_41890"/>
<organism evidence="1 2">
    <name type="scientific">Kordia antarctica</name>
    <dbReference type="NCBI Taxonomy" id="1218801"/>
    <lineage>
        <taxon>Bacteria</taxon>
        <taxon>Pseudomonadati</taxon>
        <taxon>Bacteroidota</taxon>
        <taxon>Flavobacteriia</taxon>
        <taxon>Flavobacteriales</taxon>
        <taxon>Flavobacteriaceae</taxon>
        <taxon>Kordia</taxon>
    </lineage>
</organism>
<dbReference type="EMBL" id="CP019288">
    <property type="protein sequence ID" value="QHI38789.1"/>
    <property type="molecule type" value="Genomic_DNA"/>
</dbReference>
<keyword evidence="2" id="KW-1185">Reference proteome</keyword>
<name>A0A7L4ZQN2_9FLAO</name>
<reference evidence="1 2" key="1">
    <citation type="journal article" date="2013" name="Int. J. Syst. Evol. Microbiol.">
        <title>Kordia antarctica sp. nov., isolated from Antarctic seawater.</title>
        <authorList>
            <person name="Baek K."/>
            <person name="Choi A."/>
            <person name="Kang I."/>
            <person name="Lee K."/>
            <person name="Cho J.C."/>
        </authorList>
    </citation>
    <scope>NUCLEOTIDE SEQUENCE [LARGE SCALE GENOMIC DNA]</scope>
    <source>
        <strain evidence="1 2">IMCC3317</strain>
    </source>
</reference>
<evidence type="ECO:0000313" key="1">
    <source>
        <dbReference type="EMBL" id="QHI38789.1"/>
    </source>
</evidence>
<dbReference type="RefSeq" id="WP_160131317.1">
    <property type="nucleotide sequence ID" value="NZ_CP019288.1"/>
</dbReference>
<proteinExistence type="predicted"/>
<protein>
    <submittedName>
        <fullName evidence="1">Uncharacterized protein</fullName>
    </submittedName>
</protein>